<keyword evidence="2" id="KW-1185">Reference proteome</keyword>
<dbReference type="Proteomes" id="UP000663760">
    <property type="component" value="Chromosome 5"/>
</dbReference>
<sequence>MGPLPPRRVMYRLWISRRRVPPSRRTPGRGRRRRR</sequence>
<evidence type="ECO:0000313" key="1">
    <source>
        <dbReference type="EMBL" id="CAA7396934.1"/>
    </source>
</evidence>
<reference evidence="1" key="1">
    <citation type="submission" date="2020-02" db="EMBL/GenBank/DDBJ databases">
        <authorList>
            <person name="Scholz U."/>
            <person name="Mascher M."/>
            <person name="Fiebig A."/>
        </authorList>
    </citation>
    <scope>NUCLEOTIDE SEQUENCE</scope>
</reference>
<name>A0A7I8KIC7_SPIIN</name>
<accession>A0A7I8KIC7</accession>
<gene>
    <name evidence="1" type="ORF">SI8410_05007597</name>
</gene>
<dbReference type="AlphaFoldDB" id="A0A7I8KIC7"/>
<organism evidence="1 2">
    <name type="scientific">Spirodela intermedia</name>
    <name type="common">Intermediate duckweed</name>
    <dbReference type="NCBI Taxonomy" id="51605"/>
    <lineage>
        <taxon>Eukaryota</taxon>
        <taxon>Viridiplantae</taxon>
        <taxon>Streptophyta</taxon>
        <taxon>Embryophyta</taxon>
        <taxon>Tracheophyta</taxon>
        <taxon>Spermatophyta</taxon>
        <taxon>Magnoliopsida</taxon>
        <taxon>Liliopsida</taxon>
        <taxon>Araceae</taxon>
        <taxon>Lemnoideae</taxon>
        <taxon>Spirodela</taxon>
    </lineage>
</organism>
<protein>
    <submittedName>
        <fullName evidence="1">Uncharacterized protein</fullName>
    </submittedName>
</protein>
<dbReference type="EMBL" id="LR746268">
    <property type="protein sequence ID" value="CAA7396934.1"/>
    <property type="molecule type" value="Genomic_DNA"/>
</dbReference>
<proteinExistence type="predicted"/>
<evidence type="ECO:0000313" key="2">
    <source>
        <dbReference type="Proteomes" id="UP000663760"/>
    </source>
</evidence>